<organism evidence="6 7">
    <name type="scientific">Caldibacillus debilis</name>
    <dbReference type="NCBI Taxonomy" id="301148"/>
    <lineage>
        <taxon>Bacteria</taxon>
        <taxon>Bacillati</taxon>
        <taxon>Bacillota</taxon>
        <taxon>Bacilli</taxon>
        <taxon>Bacillales</taxon>
        <taxon>Bacillaceae</taxon>
        <taxon>Caldibacillus</taxon>
    </lineage>
</organism>
<feature type="domain" description="Enoyl reductase (ER)" evidence="5">
    <location>
        <begin position="12"/>
        <end position="349"/>
    </location>
</feature>
<evidence type="ECO:0000256" key="4">
    <source>
        <dbReference type="RuleBase" id="RU361277"/>
    </source>
</evidence>
<dbReference type="PANTHER" id="PTHR43401">
    <property type="entry name" value="L-THREONINE 3-DEHYDROGENASE"/>
    <property type="match status" value="1"/>
</dbReference>
<evidence type="ECO:0000259" key="5">
    <source>
        <dbReference type="SMART" id="SM00829"/>
    </source>
</evidence>
<dbReference type="AlphaFoldDB" id="A0A150LLW8"/>
<comment type="cofactor">
    <cofactor evidence="4">
        <name>Zn(2+)</name>
        <dbReference type="ChEBI" id="CHEBI:29105"/>
    </cofactor>
</comment>
<sequence length="353" mass="37819">MMKAAKIIEHKKPLEIHDVPEPTPGPDDAVIRIEACGICRTDWHSWQGDFSWIGLAPELPITPGHEFGGIVEEVGKNVKSFRPGDRVTVPFHWGCGRCDYCKKGRPNLCENLKIYGLVSGLEGGYAEYILIPNADFNLIKLPENVDGLTAAAAGCRYMTGYHGVVRGNVKPGDWVAVQGAGGVGLSAIQVATALGAQVIAVDIDDEKLENAKKEGAVAVVNAKKENVPEAIKEITKGGAHVGLDALGIKDTVLNSVLSLRKGGRHVQIGLTTSAEGGYVSLPVDLITASEIEFVGSLGNPQPDYSGLLALISSGRLNPKRLVEQEVSLSDVNRIFDNMTHYKTKGFNVITSFK</sequence>
<dbReference type="EC" id="1.1.1.1" evidence="6"/>
<dbReference type="SMART" id="SM00829">
    <property type="entry name" value="PKS_ER"/>
    <property type="match status" value="1"/>
</dbReference>
<dbReference type="InterPro" id="IPR036291">
    <property type="entry name" value="NAD(P)-bd_dom_sf"/>
</dbReference>
<proteinExistence type="inferred from homology"/>
<dbReference type="InterPro" id="IPR013149">
    <property type="entry name" value="ADH-like_C"/>
</dbReference>
<evidence type="ECO:0000256" key="1">
    <source>
        <dbReference type="ARBA" id="ARBA00022723"/>
    </source>
</evidence>
<dbReference type="InterPro" id="IPR002328">
    <property type="entry name" value="ADH_Zn_CS"/>
</dbReference>
<dbReference type="InterPro" id="IPR020843">
    <property type="entry name" value="ER"/>
</dbReference>
<dbReference type="SUPFAM" id="SSF50129">
    <property type="entry name" value="GroES-like"/>
    <property type="match status" value="1"/>
</dbReference>
<dbReference type="InterPro" id="IPR011032">
    <property type="entry name" value="GroES-like_sf"/>
</dbReference>
<dbReference type="PROSITE" id="PS00059">
    <property type="entry name" value="ADH_ZINC"/>
    <property type="match status" value="1"/>
</dbReference>
<dbReference type="Pfam" id="PF00107">
    <property type="entry name" value="ADH_zinc_N"/>
    <property type="match status" value="1"/>
</dbReference>
<keyword evidence="3 6" id="KW-0560">Oxidoreductase</keyword>
<dbReference type="GO" id="GO:0004022">
    <property type="term" value="F:alcohol dehydrogenase (NAD+) activity"/>
    <property type="evidence" value="ECO:0007669"/>
    <property type="project" value="UniProtKB-EC"/>
</dbReference>
<name>A0A150LLW8_9BACI</name>
<dbReference type="GO" id="GO:0008270">
    <property type="term" value="F:zinc ion binding"/>
    <property type="evidence" value="ECO:0007669"/>
    <property type="project" value="InterPro"/>
</dbReference>
<dbReference type="Proteomes" id="UP000075683">
    <property type="component" value="Unassembled WGS sequence"/>
</dbReference>
<comment type="similarity">
    <text evidence="4">Belongs to the zinc-containing alcohol dehydrogenase family.</text>
</comment>
<dbReference type="EMBL" id="LQYT01000082">
    <property type="protein sequence ID" value="KYD13254.1"/>
    <property type="molecule type" value="Genomic_DNA"/>
</dbReference>
<dbReference type="InterPro" id="IPR050129">
    <property type="entry name" value="Zn_alcohol_dh"/>
</dbReference>
<dbReference type="PANTHER" id="PTHR43401:SF5">
    <property type="entry name" value="ALCOHOL DEHYDROGENASE-RELATED"/>
    <property type="match status" value="1"/>
</dbReference>
<reference evidence="6 7" key="1">
    <citation type="submission" date="2016-01" db="EMBL/GenBank/DDBJ databases">
        <title>Draft Genome Sequences of Seven Thermophilic Sporeformers Isolated from Foods.</title>
        <authorList>
            <person name="Berendsen E.M."/>
            <person name="Wells-Bennik M.H."/>
            <person name="Krawcyk A.O."/>
            <person name="De Jong A."/>
            <person name="Holsappel S."/>
            <person name="Eijlander R.T."/>
            <person name="Kuipers O.P."/>
        </authorList>
    </citation>
    <scope>NUCLEOTIDE SEQUENCE [LARGE SCALE GENOMIC DNA]</scope>
    <source>
        <strain evidence="6 7">B4135</strain>
    </source>
</reference>
<protein>
    <submittedName>
        <fullName evidence="6">Alcohol dehydrogenase</fullName>
        <ecNumber evidence="6">1.1.1.1</ecNumber>
    </submittedName>
</protein>
<dbReference type="STRING" id="301148.B4135_2917"/>
<dbReference type="CDD" id="cd08260">
    <property type="entry name" value="Zn_ADH6"/>
    <property type="match status" value="1"/>
</dbReference>
<keyword evidence="2 4" id="KW-0862">Zinc</keyword>
<dbReference type="Pfam" id="PF08240">
    <property type="entry name" value="ADH_N"/>
    <property type="match status" value="1"/>
</dbReference>
<evidence type="ECO:0000256" key="3">
    <source>
        <dbReference type="ARBA" id="ARBA00023002"/>
    </source>
</evidence>
<accession>A0A150LLW8</accession>
<evidence type="ECO:0000313" key="6">
    <source>
        <dbReference type="EMBL" id="KYD13254.1"/>
    </source>
</evidence>
<gene>
    <name evidence="6" type="ORF">B4135_2917</name>
</gene>
<dbReference type="PATRIC" id="fig|301148.3.peg.507"/>
<dbReference type="SUPFAM" id="SSF51735">
    <property type="entry name" value="NAD(P)-binding Rossmann-fold domains"/>
    <property type="match status" value="1"/>
</dbReference>
<keyword evidence="1 4" id="KW-0479">Metal-binding</keyword>
<evidence type="ECO:0000256" key="2">
    <source>
        <dbReference type="ARBA" id="ARBA00022833"/>
    </source>
</evidence>
<comment type="caution">
    <text evidence="6">The sequence shown here is derived from an EMBL/GenBank/DDBJ whole genome shotgun (WGS) entry which is preliminary data.</text>
</comment>
<dbReference type="Gene3D" id="3.90.180.10">
    <property type="entry name" value="Medium-chain alcohol dehydrogenases, catalytic domain"/>
    <property type="match status" value="1"/>
</dbReference>
<evidence type="ECO:0000313" key="7">
    <source>
        <dbReference type="Proteomes" id="UP000075683"/>
    </source>
</evidence>
<dbReference type="InterPro" id="IPR013154">
    <property type="entry name" value="ADH-like_N"/>
</dbReference>